<dbReference type="AlphaFoldDB" id="A0AAD5XIL0"/>
<proteinExistence type="inferred from homology"/>
<name>A0AAD5XIL0_9FUNG</name>
<dbReference type="PANTHER" id="PTHR30344">
    <property type="entry name" value="6-PHOSPHOGLUCONOLACTONASE-RELATED"/>
    <property type="match status" value="1"/>
</dbReference>
<evidence type="ECO:0000313" key="2">
    <source>
        <dbReference type="EMBL" id="KAJ3125014.1"/>
    </source>
</evidence>
<protein>
    <recommendedName>
        <fullName evidence="4">6-phosphogluconolactonase</fullName>
    </recommendedName>
</protein>
<gene>
    <name evidence="2" type="ORF">HK100_011030</name>
</gene>
<dbReference type="InterPro" id="IPR011048">
    <property type="entry name" value="Haem_d1_sf"/>
</dbReference>
<dbReference type="SUPFAM" id="SSF51004">
    <property type="entry name" value="C-terminal (heme d1) domain of cytochrome cd1-nitrite reductase"/>
    <property type="match status" value="1"/>
</dbReference>
<dbReference type="InterPro" id="IPR050282">
    <property type="entry name" value="Cycloisomerase_2"/>
</dbReference>
<comment type="caution">
    <text evidence="2">The sequence shown here is derived from an EMBL/GenBank/DDBJ whole genome shotgun (WGS) entry which is preliminary data.</text>
</comment>
<dbReference type="Gene3D" id="2.130.10.10">
    <property type="entry name" value="YVTN repeat-like/Quinoprotein amine dehydrogenase"/>
    <property type="match status" value="1"/>
</dbReference>
<comment type="similarity">
    <text evidence="1">Belongs to the cycloisomerase 2 family.</text>
</comment>
<dbReference type="PANTHER" id="PTHR30344:SF1">
    <property type="entry name" value="6-PHOSPHOGLUCONOLACTONASE"/>
    <property type="match status" value="1"/>
</dbReference>
<evidence type="ECO:0000256" key="1">
    <source>
        <dbReference type="ARBA" id="ARBA00005564"/>
    </source>
</evidence>
<dbReference type="GO" id="GO:0017057">
    <property type="term" value="F:6-phosphogluconolactonase activity"/>
    <property type="evidence" value="ECO:0007669"/>
    <property type="project" value="TreeGrafter"/>
</dbReference>
<dbReference type="EMBL" id="JADGJH010000636">
    <property type="protein sequence ID" value="KAJ3125014.1"/>
    <property type="molecule type" value="Genomic_DNA"/>
</dbReference>
<keyword evidence="3" id="KW-1185">Reference proteome</keyword>
<dbReference type="Proteomes" id="UP001211907">
    <property type="component" value="Unassembled WGS sequence"/>
</dbReference>
<dbReference type="InterPro" id="IPR019405">
    <property type="entry name" value="Lactonase_7-beta_prop"/>
</dbReference>
<feature type="non-terminal residue" evidence="2">
    <location>
        <position position="1"/>
    </location>
</feature>
<dbReference type="InterPro" id="IPR015943">
    <property type="entry name" value="WD40/YVTN_repeat-like_dom_sf"/>
</dbReference>
<organism evidence="2 3">
    <name type="scientific">Physocladia obscura</name>
    <dbReference type="NCBI Taxonomy" id="109957"/>
    <lineage>
        <taxon>Eukaryota</taxon>
        <taxon>Fungi</taxon>
        <taxon>Fungi incertae sedis</taxon>
        <taxon>Chytridiomycota</taxon>
        <taxon>Chytridiomycota incertae sedis</taxon>
        <taxon>Chytridiomycetes</taxon>
        <taxon>Chytridiales</taxon>
        <taxon>Chytriomycetaceae</taxon>
        <taxon>Physocladia</taxon>
    </lineage>
</organism>
<dbReference type="Pfam" id="PF10282">
    <property type="entry name" value="Lactonase"/>
    <property type="match status" value="1"/>
</dbReference>
<evidence type="ECO:0000313" key="3">
    <source>
        <dbReference type="Proteomes" id="UP001211907"/>
    </source>
</evidence>
<sequence length="442" mass="47387">MGVRTGMTLALLLGALAVFADDIRYVYLATNSTVVLTYALSWNVATANRSLSLQYLSNVSISNPQYAVLHPTLPVLYSIERSAIYNPANFTPVPTANTNNNTALAALLNNTLSGGLAATALNHTSRLPVSVISRVPSLGIGPDFVGIVGATPITAAFPQPNNYASQDSTFFLVTTTYSSGTASVFRLDSNTGAIIWPPTSVFFLSAAEVGVATNNSRQGLPTAHHFVQRARPSYSNGTIDVFVTNLGTDHVFEFNLNLRNGALQQNRKEMQVSLGNGPRHIAFNPTNPPFAYLINEVASKLTLFNSNDLTIIQELSTIDTSSFFGTNTAAEVVVHPNGKFVYASNRGENTVAVFAIDQITARLTFVSRVSSGGSFPRYITLVNLSETAGKFTEEDCTKNGVYVLLLSNYNSNNFVGFDVDNQTGTLTKIFSQATTLSGFGIA</sequence>
<accession>A0AAD5XIL0</accession>
<evidence type="ECO:0008006" key="4">
    <source>
        <dbReference type="Google" id="ProtNLM"/>
    </source>
</evidence>
<reference evidence="2" key="1">
    <citation type="submission" date="2020-05" db="EMBL/GenBank/DDBJ databases">
        <title>Phylogenomic resolution of chytrid fungi.</title>
        <authorList>
            <person name="Stajich J.E."/>
            <person name="Amses K."/>
            <person name="Simmons R."/>
            <person name="Seto K."/>
            <person name="Myers J."/>
            <person name="Bonds A."/>
            <person name="Quandt C.A."/>
            <person name="Barry K."/>
            <person name="Liu P."/>
            <person name="Grigoriev I."/>
            <person name="Longcore J.E."/>
            <person name="James T.Y."/>
        </authorList>
    </citation>
    <scope>NUCLEOTIDE SEQUENCE</scope>
    <source>
        <strain evidence="2">JEL0513</strain>
    </source>
</reference>